<comment type="catalytic activity">
    <reaction evidence="4">
        <text>Couples ATP hydrolysis with the unwinding of duplex DNA by translocating in the 3'-5' direction.</text>
        <dbReference type="EC" id="5.6.2.4"/>
    </reaction>
</comment>
<evidence type="ECO:0000259" key="8">
    <source>
        <dbReference type="PROSITE" id="PS51194"/>
    </source>
</evidence>
<dbReference type="Proteomes" id="UP000015106">
    <property type="component" value="Chromosome 4"/>
</dbReference>
<evidence type="ECO:0000256" key="4">
    <source>
        <dbReference type="ARBA" id="ARBA00034617"/>
    </source>
</evidence>
<sequence>MGINKPDVRFVVHHSLSKSMETYYQESGRAGRDGLPSECVLYYRPGDVPRQSSMVFYENCGLQNLYDIARYCQSKKNCRRGAFFQHFGEAVQECNGMCDNCVSSIELKDIDATYHTKIIVSLLQEMQQNDQRATLLQLVDKFKTKWKHSGCSNEAVDLKKEEIEQLIVQLILDRVLKEEFQHTAYTTNAYVVLGPLWKPALQGNRPVKLTSAIHSQDSGDRFKSAKRNQMSNLEAKLDDLRRTISSRNGGIFPHAVLSTEQISLLNCHTPTTIAELEKLIGKVKTDKYGSDIIEVMWSETGSGKDSGDGAKRQKKDKGVVFVESSEEEG</sequence>
<evidence type="ECO:0000256" key="2">
    <source>
        <dbReference type="ARBA" id="ARBA00023125"/>
    </source>
</evidence>
<proteinExistence type="inferred from homology"/>
<dbReference type="InterPro" id="IPR018982">
    <property type="entry name" value="RQC_domain"/>
</dbReference>
<dbReference type="PROSITE" id="PS50967">
    <property type="entry name" value="HRDC"/>
    <property type="match status" value="1"/>
</dbReference>
<gene>
    <name evidence="9" type="primary">LOC125551292</name>
</gene>
<dbReference type="Pfam" id="PF16124">
    <property type="entry name" value="RecQ_Zn_bind"/>
    <property type="match status" value="1"/>
</dbReference>
<dbReference type="GO" id="GO:0000724">
    <property type="term" value="P:double-strand break repair via homologous recombination"/>
    <property type="evidence" value="ECO:0007669"/>
    <property type="project" value="TreeGrafter"/>
</dbReference>
<keyword evidence="3" id="KW-0413">Isomerase</keyword>
<dbReference type="Gene3D" id="1.10.150.80">
    <property type="entry name" value="HRDC domain"/>
    <property type="match status" value="1"/>
</dbReference>
<dbReference type="InterPro" id="IPR032284">
    <property type="entry name" value="RecQ_Zn-bd"/>
</dbReference>
<dbReference type="GO" id="GO:0016592">
    <property type="term" value="C:mediator complex"/>
    <property type="evidence" value="ECO:0007669"/>
    <property type="project" value="TreeGrafter"/>
</dbReference>
<dbReference type="InterPro" id="IPR001650">
    <property type="entry name" value="Helicase_C-like"/>
</dbReference>
<dbReference type="Pfam" id="PF00570">
    <property type="entry name" value="HRDC"/>
    <property type="match status" value="1"/>
</dbReference>
<dbReference type="GO" id="GO:0043138">
    <property type="term" value="F:3'-5' DNA helicase activity"/>
    <property type="evidence" value="ECO:0007669"/>
    <property type="project" value="UniProtKB-EC"/>
</dbReference>
<dbReference type="GO" id="GO:0005737">
    <property type="term" value="C:cytoplasm"/>
    <property type="evidence" value="ECO:0007669"/>
    <property type="project" value="TreeGrafter"/>
</dbReference>
<dbReference type="Pfam" id="PF09382">
    <property type="entry name" value="RQC"/>
    <property type="match status" value="1"/>
</dbReference>
<dbReference type="GO" id="GO:0009378">
    <property type="term" value="F:four-way junction helicase activity"/>
    <property type="evidence" value="ECO:0007669"/>
    <property type="project" value="TreeGrafter"/>
</dbReference>
<evidence type="ECO:0000256" key="5">
    <source>
        <dbReference type="ARBA" id="ARBA00034808"/>
    </source>
</evidence>
<protein>
    <recommendedName>
        <fullName evidence="5">DNA 3'-5' helicase</fullName>
        <ecNumber evidence="5">5.6.2.4</ecNumber>
    </recommendedName>
</protein>
<dbReference type="PANTHER" id="PTHR13710">
    <property type="entry name" value="DNA HELICASE RECQ FAMILY MEMBER"/>
    <property type="match status" value="1"/>
</dbReference>
<dbReference type="FunFam" id="1.10.10.10:FF:000510">
    <property type="entry name" value="ATP-dependent DNA helicase"/>
    <property type="match status" value="1"/>
</dbReference>
<dbReference type="Gene3D" id="3.40.50.300">
    <property type="entry name" value="P-loop containing nucleotide triphosphate hydrolases"/>
    <property type="match status" value="1"/>
</dbReference>
<feature type="domain" description="Helicase C-terminal" evidence="8">
    <location>
        <begin position="1"/>
        <end position="76"/>
    </location>
</feature>
<dbReference type="PANTHER" id="PTHR13710:SF105">
    <property type="entry name" value="ATP-DEPENDENT DNA HELICASE Q1"/>
    <property type="match status" value="1"/>
</dbReference>
<comment type="similarity">
    <text evidence="1">Belongs to the helicase family. RecQ subfamily.</text>
</comment>
<dbReference type="FunFam" id="1.10.150.80:FF:000016">
    <property type="entry name" value="ATP-dependent DNA helicase"/>
    <property type="match status" value="1"/>
</dbReference>
<evidence type="ECO:0000256" key="6">
    <source>
        <dbReference type="SAM" id="MobiDB-lite"/>
    </source>
</evidence>
<dbReference type="EnsemblPlants" id="TuG1812G0400001524.01.T03">
    <property type="protein sequence ID" value="TuG1812G0400001524.01.T03"/>
    <property type="gene ID" value="TuG1812G0400001524.01"/>
</dbReference>
<evidence type="ECO:0000256" key="1">
    <source>
        <dbReference type="ARBA" id="ARBA00005446"/>
    </source>
</evidence>
<dbReference type="EC" id="5.6.2.4" evidence="5"/>
<feature type="region of interest" description="Disordered" evidence="6">
    <location>
        <begin position="299"/>
        <end position="329"/>
    </location>
</feature>
<reference evidence="9" key="2">
    <citation type="submission" date="2018-03" db="EMBL/GenBank/DDBJ databases">
        <title>The Triticum urartu genome reveals the dynamic nature of wheat genome evolution.</title>
        <authorList>
            <person name="Ling H."/>
            <person name="Ma B."/>
            <person name="Shi X."/>
            <person name="Liu H."/>
            <person name="Dong L."/>
            <person name="Sun H."/>
            <person name="Cao Y."/>
            <person name="Gao Q."/>
            <person name="Zheng S."/>
            <person name="Li Y."/>
            <person name="Yu Y."/>
            <person name="Du H."/>
            <person name="Qi M."/>
            <person name="Li Y."/>
            <person name="Yu H."/>
            <person name="Cui Y."/>
            <person name="Wang N."/>
            <person name="Chen C."/>
            <person name="Wu H."/>
            <person name="Zhao Y."/>
            <person name="Zhang J."/>
            <person name="Li Y."/>
            <person name="Zhou W."/>
            <person name="Zhang B."/>
            <person name="Hu W."/>
            <person name="Eijk M."/>
            <person name="Tang J."/>
            <person name="Witsenboer H."/>
            <person name="Zhao S."/>
            <person name="Li Z."/>
            <person name="Zhang A."/>
            <person name="Wang D."/>
            <person name="Liang C."/>
        </authorList>
    </citation>
    <scope>NUCLEOTIDE SEQUENCE [LARGE SCALE GENOMIC DNA]</scope>
    <source>
        <strain evidence="9">cv. G1812</strain>
    </source>
</reference>
<dbReference type="PROSITE" id="PS51194">
    <property type="entry name" value="HELICASE_CTER"/>
    <property type="match status" value="1"/>
</dbReference>
<keyword evidence="10" id="KW-1185">Reference proteome</keyword>
<evidence type="ECO:0000313" key="9">
    <source>
        <dbReference type="EnsemblPlants" id="TuG1812G0400001524.01.T03"/>
    </source>
</evidence>
<dbReference type="SUPFAM" id="SSF52540">
    <property type="entry name" value="P-loop containing nucleoside triphosphate hydrolases"/>
    <property type="match status" value="1"/>
</dbReference>
<dbReference type="InterPro" id="IPR027417">
    <property type="entry name" value="P-loop_NTPase"/>
</dbReference>
<evidence type="ECO:0000259" key="7">
    <source>
        <dbReference type="PROSITE" id="PS50967"/>
    </source>
</evidence>
<dbReference type="Pfam" id="PF00271">
    <property type="entry name" value="Helicase_C"/>
    <property type="match status" value="1"/>
</dbReference>
<organism evidence="9 10">
    <name type="scientific">Triticum urartu</name>
    <name type="common">Red wild einkorn</name>
    <name type="synonym">Crithodium urartu</name>
    <dbReference type="NCBI Taxonomy" id="4572"/>
    <lineage>
        <taxon>Eukaryota</taxon>
        <taxon>Viridiplantae</taxon>
        <taxon>Streptophyta</taxon>
        <taxon>Embryophyta</taxon>
        <taxon>Tracheophyta</taxon>
        <taxon>Spermatophyta</taxon>
        <taxon>Magnoliopsida</taxon>
        <taxon>Liliopsida</taxon>
        <taxon>Poales</taxon>
        <taxon>Poaceae</taxon>
        <taxon>BOP clade</taxon>
        <taxon>Pooideae</taxon>
        <taxon>Triticodae</taxon>
        <taxon>Triticeae</taxon>
        <taxon>Triticinae</taxon>
        <taxon>Triticum</taxon>
    </lineage>
</organism>
<dbReference type="GO" id="GO:0005694">
    <property type="term" value="C:chromosome"/>
    <property type="evidence" value="ECO:0007669"/>
    <property type="project" value="TreeGrafter"/>
</dbReference>
<dbReference type="InterPro" id="IPR002121">
    <property type="entry name" value="HRDC_dom"/>
</dbReference>
<keyword evidence="2" id="KW-0238">DNA-binding</keyword>
<reference evidence="10" key="1">
    <citation type="journal article" date="2013" name="Nature">
        <title>Draft genome of the wheat A-genome progenitor Triticum urartu.</title>
        <authorList>
            <person name="Ling H.Q."/>
            <person name="Zhao S."/>
            <person name="Liu D."/>
            <person name="Wang J."/>
            <person name="Sun H."/>
            <person name="Zhang C."/>
            <person name="Fan H."/>
            <person name="Li D."/>
            <person name="Dong L."/>
            <person name="Tao Y."/>
            <person name="Gao C."/>
            <person name="Wu H."/>
            <person name="Li Y."/>
            <person name="Cui Y."/>
            <person name="Guo X."/>
            <person name="Zheng S."/>
            <person name="Wang B."/>
            <person name="Yu K."/>
            <person name="Liang Q."/>
            <person name="Yang W."/>
            <person name="Lou X."/>
            <person name="Chen J."/>
            <person name="Feng M."/>
            <person name="Jian J."/>
            <person name="Zhang X."/>
            <person name="Luo G."/>
            <person name="Jiang Y."/>
            <person name="Liu J."/>
            <person name="Wang Z."/>
            <person name="Sha Y."/>
            <person name="Zhang B."/>
            <person name="Wu H."/>
            <person name="Tang D."/>
            <person name="Shen Q."/>
            <person name="Xue P."/>
            <person name="Zou S."/>
            <person name="Wang X."/>
            <person name="Liu X."/>
            <person name="Wang F."/>
            <person name="Yang Y."/>
            <person name="An X."/>
            <person name="Dong Z."/>
            <person name="Zhang K."/>
            <person name="Zhang X."/>
            <person name="Luo M.C."/>
            <person name="Dvorak J."/>
            <person name="Tong Y."/>
            <person name="Wang J."/>
            <person name="Yang H."/>
            <person name="Li Z."/>
            <person name="Wang D."/>
            <person name="Zhang A."/>
            <person name="Wang J."/>
        </authorList>
    </citation>
    <scope>NUCLEOTIDE SEQUENCE</scope>
    <source>
        <strain evidence="10">cv. G1812</strain>
    </source>
</reference>
<evidence type="ECO:0000313" key="10">
    <source>
        <dbReference type="Proteomes" id="UP000015106"/>
    </source>
</evidence>
<dbReference type="Gene3D" id="1.10.10.10">
    <property type="entry name" value="Winged helix-like DNA-binding domain superfamily/Winged helix DNA-binding domain"/>
    <property type="match status" value="1"/>
</dbReference>
<name>A0A8R7U635_TRIUA</name>
<accession>A0A8R7U635</accession>
<dbReference type="InterPro" id="IPR036388">
    <property type="entry name" value="WH-like_DNA-bd_sf"/>
</dbReference>
<reference evidence="9" key="3">
    <citation type="submission" date="2022-06" db="UniProtKB">
        <authorList>
            <consortium name="EnsemblPlants"/>
        </authorList>
    </citation>
    <scope>IDENTIFICATION</scope>
</reference>
<dbReference type="GO" id="GO:0006260">
    <property type="term" value="P:DNA replication"/>
    <property type="evidence" value="ECO:0007669"/>
    <property type="project" value="InterPro"/>
</dbReference>
<dbReference type="GO" id="GO:0003677">
    <property type="term" value="F:DNA binding"/>
    <property type="evidence" value="ECO:0007669"/>
    <property type="project" value="UniProtKB-KW"/>
</dbReference>
<dbReference type="Gramene" id="TuG1812G0400001524.01.T03">
    <property type="protein sequence ID" value="TuG1812G0400001524.01.T03"/>
    <property type="gene ID" value="TuG1812G0400001524.01"/>
</dbReference>
<dbReference type="InterPro" id="IPR044876">
    <property type="entry name" value="HRDC_dom_sf"/>
</dbReference>
<dbReference type="AlphaFoldDB" id="A0A8R7U635"/>
<evidence type="ECO:0000256" key="3">
    <source>
        <dbReference type="ARBA" id="ARBA00023235"/>
    </source>
</evidence>
<feature type="domain" description="HRDC" evidence="7">
    <location>
        <begin position="227"/>
        <end position="306"/>
    </location>
</feature>